<gene>
    <name evidence="2" type="ORF">ACH5RR_041356</name>
</gene>
<keyword evidence="3" id="KW-1185">Reference proteome</keyword>
<comment type="caution">
    <text evidence="2">The sequence shown here is derived from an EMBL/GenBank/DDBJ whole genome shotgun (WGS) entry which is preliminary data.</text>
</comment>
<evidence type="ECO:0000259" key="1">
    <source>
        <dbReference type="Pfam" id="PF07727"/>
    </source>
</evidence>
<dbReference type="AlphaFoldDB" id="A0ABD2XWM3"/>
<dbReference type="Proteomes" id="UP001630127">
    <property type="component" value="Unassembled WGS sequence"/>
</dbReference>
<dbReference type="InterPro" id="IPR013103">
    <property type="entry name" value="RVT_2"/>
</dbReference>
<sequence length="245" mass="28296">MVQQNDSYFLDNDLEKSKNEPNLCFKNQGKNDLLIVCLYVDDMIHMGSSSSPINEFKLCMKRKFEMSNLGLLHYFLGLEVKQVEDGIFGLQRKYATNLLKRFNMLNCKFAATPMNLNEKLQVDDETKQTNASHFRSLVGGLIYLTHTRPDIVFSVGVISRFMHSPSKHHLGMAKRFLHYVAGTIDYGLWYEKVSNFKLIGYSNSDWVGFLEDRRSTSGYISKSSISCYFMEFQKTSYNSLVFVRS</sequence>
<name>A0ABD2XWM3_9GENT</name>
<dbReference type="PANTHER" id="PTHR11439:SF463">
    <property type="entry name" value="REVERSE TRANSCRIPTASE TY1_COPIA-TYPE DOMAIN-CONTAINING PROTEIN"/>
    <property type="match status" value="1"/>
</dbReference>
<organism evidence="2 3">
    <name type="scientific">Cinchona calisaya</name>
    <dbReference type="NCBI Taxonomy" id="153742"/>
    <lineage>
        <taxon>Eukaryota</taxon>
        <taxon>Viridiplantae</taxon>
        <taxon>Streptophyta</taxon>
        <taxon>Embryophyta</taxon>
        <taxon>Tracheophyta</taxon>
        <taxon>Spermatophyta</taxon>
        <taxon>Magnoliopsida</taxon>
        <taxon>eudicotyledons</taxon>
        <taxon>Gunneridae</taxon>
        <taxon>Pentapetalae</taxon>
        <taxon>asterids</taxon>
        <taxon>lamiids</taxon>
        <taxon>Gentianales</taxon>
        <taxon>Rubiaceae</taxon>
        <taxon>Cinchonoideae</taxon>
        <taxon>Cinchoneae</taxon>
        <taxon>Cinchona</taxon>
    </lineage>
</organism>
<evidence type="ECO:0000313" key="3">
    <source>
        <dbReference type="Proteomes" id="UP001630127"/>
    </source>
</evidence>
<dbReference type="Pfam" id="PF07727">
    <property type="entry name" value="RVT_2"/>
    <property type="match status" value="1"/>
</dbReference>
<dbReference type="SUPFAM" id="SSF56672">
    <property type="entry name" value="DNA/RNA polymerases"/>
    <property type="match status" value="1"/>
</dbReference>
<evidence type="ECO:0000313" key="2">
    <source>
        <dbReference type="EMBL" id="KAL3498624.1"/>
    </source>
</evidence>
<reference evidence="2 3" key="1">
    <citation type="submission" date="2024-11" db="EMBL/GenBank/DDBJ databases">
        <title>A near-complete genome assembly of Cinchona calisaya.</title>
        <authorList>
            <person name="Lian D.C."/>
            <person name="Zhao X.W."/>
            <person name="Wei L."/>
        </authorList>
    </citation>
    <scope>NUCLEOTIDE SEQUENCE [LARGE SCALE GENOMIC DNA]</scope>
    <source>
        <tissue evidence="2">Nenye</tissue>
    </source>
</reference>
<protein>
    <recommendedName>
        <fullName evidence="1">Reverse transcriptase Ty1/copia-type domain-containing protein</fullName>
    </recommendedName>
</protein>
<accession>A0ABD2XWM3</accession>
<dbReference type="EMBL" id="JBJUIK010000017">
    <property type="protein sequence ID" value="KAL3498624.1"/>
    <property type="molecule type" value="Genomic_DNA"/>
</dbReference>
<proteinExistence type="predicted"/>
<dbReference type="InterPro" id="IPR043502">
    <property type="entry name" value="DNA/RNA_pol_sf"/>
</dbReference>
<dbReference type="PANTHER" id="PTHR11439">
    <property type="entry name" value="GAG-POL-RELATED RETROTRANSPOSON"/>
    <property type="match status" value="1"/>
</dbReference>
<feature type="domain" description="Reverse transcriptase Ty1/copia-type" evidence="1">
    <location>
        <begin position="9"/>
        <end position="114"/>
    </location>
</feature>